<keyword evidence="1" id="KW-0934">Plastid</keyword>
<dbReference type="Pfam" id="PF01663">
    <property type="entry name" value="Phosphodiest"/>
    <property type="match status" value="1"/>
</dbReference>
<evidence type="ECO:0008006" key="2">
    <source>
        <dbReference type="Google" id="ProtNLM"/>
    </source>
</evidence>
<dbReference type="AlphaFoldDB" id="A0A3R5UAV3"/>
<dbReference type="SUPFAM" id="SSF53649">
    <property type="entry name" value="Alkaline phosphatase-like"/>
    <property type="match status" value="1"/>
</dbReference>
<dbReference type="PANTHER" id="PTHR10151:SF120">
    <property type="entry name" value="BIS(5'-ADENOSYL)-TRIPHOSPHATASE"/>
    <property type="match status" value="1"/>
</dbReference>
<dbReference type="PANTHER" id="PTHR10151">
    <property type="entry name" value="ECTONUCLEOTIDE PYROPHOSPHATASE/PHOSPHODIESTERASE"/>
    <property type="match status" value="1"/>
</dbReference>
<dbReference type="InterPro" id="IPR017850">
    <property type="entry name" value="Alkaline_phosphatase_core_sf"/>
</dbReference>
<protein>
    <recommendedName>
        <fullName evidence="2">Alkaline phosphatase family protein</fullName>
    </recommendedName>
</protein>
<evidence type="ECO:0000313" key="1">
    <source>
        <dbReference type="EMBL" id="QAA12124.1"/>
    </source>
</evidence>
<organism evidence="1">
    <name type="scientific">Vischeria sp. ACOI 3415</name>
    <dbReference type="NCBI Taxonomy" id="2506143"/>
    <lineage>
        <taxon>Eukaryota</taxon>
        <taxon>Sar</taxon>
        <taxon>Stramenopiles</taxon>
        <taxon>Ochrophyta</taxon>
        <taxon>Eustigmatophyceae</taxon>
        <taxon>Eustigmatales</taxon>
        <taxon>Chlorobotryaceae</taxon>
        <taxon>Vischeria</taxon>
    </lineage>
</organism>
<dbReference type="GO" id="GO:0016787">
    <property type="term" value="F:hydrolase activity"/>
    <property type="evidence" value="ECO:0007669"/>
    <property type="project" value="UniProtKB-ARBA"/>
</dbReference>
<dbReference type="InterPro" id="IPR002591">
    <property type="entry name" value="Phosphodiest/P_Trfase"/>
</dbReference>
<dbReference type="RefSeq" id="YP_009551191.1">
    <property type="nucleotide sequence ID" value="NC_040300.1"/>
</dbReference>
<dbReference type="GeneID" id="38948377"/>
<proteinExistence type="predicted"/>
<accession>A0A3R5UAV3</accession>
<gene>
    <name evidence="1" type="primary">eboF</name>
</gene>
<name>A0A3R5UAV3_9STRA</name>
<geneLocation type="plastid" evidence="1"/>
<dbReference type="EMBL" id="MK281458">
    <property type="protein sequence ID" value="QAA12124.1"/>
    <property type="molecule type" value="Genomic_DNA"/>
</dbReference>
<dbReference type="Gene3D" id="3.40.720.10">
    <property type="entry name" value="Alkaline Phosphatase, subunit A"/>
    <property type="match status" value="1"/>
</dbReference>
<reference evidence="1" key="1">
    <citation type="journal article" date="2019" name="Genome Biol. Evol.">
        <title>Plastid Genomes and Proteins Illuminate the Evolution of Eustigmatophyte Algae and Their Bacterial Endosymbionts.</title>
        <authorList>
            <person name="Sevcikova T."/>
            <person name="Yurchenko T."/>
            <person name="Fawley K.P."/>
            <person name="Amaral R."/>
            <person name="Strnad H."/>
            <person name="Santos L.M."/>
            <person name="Fawley M.W."/>
            <person name="Elias M."/>
        </authorList>
    </citation>
    <scope>NUCLEOTIDE SEQUENCE</scope>
</reference>
<sequence>MKKTVVLNIVGLTSKLIGPYTPFLKKWIARGKISKIKPLLPAVTSSVQSTYLTGKWPDTHGIVGNGWYFKDLCEIKFWHQSNNLVTAPKIWDIAKNIDPSFTCANMFWWYNMYSTVDYSVTPRPIYTSFGTKIPDCYTFPTNLRDELQTMLGRFPLFDFWGPKTSIKSSKWIAEASKIVEKKFNPTLSLIYLPHLDYCLQRSGPESVETKKSLLDIDLICKDLIRFYESRGANLIILSEYGIEPVNNVVHINRILREHNYLKIREENGRELLDPGASDAFAVCDHQIAHIYINNKKIIYKVFSILKELPGIAYILDDMRKQMHHLTHSRAGDFIVVASEGYWFSYYYWMDDQKAPDFARTVEIHKKPGYDPAELFIDPNLKWANLKILITLLKKIIGFRYLVNIIPIDASVVKGSHGRIPNDSMNYPIIVSQKTNLNLDEFINAIDVFKIIMQHLKD</sequence>